<dbReference type="Gene3D" id="1.10.472.80">
    <property type="entry name" value="Ypt/Rab-GAP domain of gyp1p, domain 3"/>
    <property type="match status" value="1"/>
</dbReference>
<dbReference type="FunFam" id="1.10.10.750:FF:000003">
    <property type="entry name" value="GTPase activating protein (Evi5)"/>
    <property type="match status" value="1"/>
</dbReference>
<evidence type="ECO:0000256" key="1">
    <source>
        <dbReference type="ARBA" id="ARBA00022468"/>
    </source>
</evidence>
<dbReference type="PANTHER" id="PTHR47219">
    <property type="entry name" value="RAB GTPASE-ACTIVATING PROTEIN 1-LIKE"/>
    <property type="match status" value="1"/>
</dbReference>
<comment type="caution">
    <text evidence="7">The sequence shown here is derived from an EMBL/GenBank/DDBJ whole genome shotgun (WGS) entry which is preliminary data.</text>
</comment>
<dbReference type="OrthoDB" id="295078at2759"/>
<dbReference type="SUPFAM" id="SSF50729">
    <property type="entry name" value="PH domain-like"/>
    <property type="match status" value="1"/>
</dbReference>
<organism evidence="7 8">
    <name type="scientific">Ignelater luminosus</name>
    <name type="common">Cucubano</name>
    <name type="synonym">Pyrophorus luminosus</name>
    <dbReference type="NCBI Taxonomy" id="2038154"/>
    <lineage>
        <taxon>Eukaryota</taxon>
        <taxon>Metazoa</taxon>
        <taxon>Ecdysozoa</taxon>
        <taxon>Arthropoda</taxon>
        <taxon>Hexapoda</taxon>
        <taxon>Insecta</taxon>
        <taxon>Pterygota</taxon>
        <taxon>Neoptera</taxon>
        <taxon>Endopterygota</taxon>
        <taxon>Coleoptera</taxon>
        <taxon>Polyphaga</taxon>
        <taxon>Elateriformia</taxon>
        <taxon>Elateroidea</taxon>
        <taxon>Elateridae</taxon>
        <taxon>Agrypninae</taxon>
        <taxon>Pyrophorini</taxon>
        <taxon>Ignelater</taxon>
    </lineage>
</organism>
<name>A0A8K0DIM6_IGNLU</name>
<dbReference type="SUPFAM" id="SSF47923">
    <property type="entry name" value="Ypt/Rab-GAP domain of gyp1p"/>
    <property type="match status" value="2"/>
</dbReference>
<feature type="coiled-coil region" evidence="3">
    <location>
        <begin position="931"/>
        <end position="979"/>
    </location>
</feature>
<gene>
    <name evidence="7" type="ORF">ILUMI_01369</name>
</gene>
<keyword evidence="8" id="KW-1185">Reference proteome</keyword>
<dbReference type="CDD" id="cd01211">
    <property type="entry name" value="PTB_Rab6GAP"/>
    <property type="match status" value="1"/>
</dbReference>
<feature type="compositionally biased region" description="Polar residues" evidence="4">
    <location>
        <begin position="1"/>
        <end position="15"/>
    </location>
</feature>
<dbReference type="PROSITE" id="PS50086">
    <property type="entry name" value="TBC_RABGAP"/>
    <property type="match status" value="1"/>
</dbReference>
<dbReference type="Gene3D" id="1.10.10.750">
    <property type="entry name" value="Ypt/Rab-GAP domain of gyp1p, domain 1"/>
    <property type="match status" value="1"/>
</dbReference>
<dbReference type="InterPro" id="IPR006020">
    <property type="entry name" value="PTB/PI_dom"/>
</dbReference>
<feature type="region of interest" description="Disordered" evidence="4">
    <location>
        <begin position="74"/>
        <end position="111"/>
    </location>
</feature>
<evidence type="ECO:0000313" key="7">
    <source>
        <dbReference type="EMBL" id="KAF2904804.1"/>
    </source>
</evidence>
<dbReference type="PANTHER" id="PTHR47219:SF9">
    <property type="entry name" value="GTPASE ACTIVATING PROTEIN AND CENTROSOME-ASSOCIATED, ISOFORM B"/>
    <property type="match status" value="1"/>
</dbReference>
<dbReference type="SMART" id="SM00462">
    <property type="entry name" value="PTB"/>
    <property type="match status" value="1"/>
</dbReference>
<keyword evidence="1" id="KW-0343">GTPase activation</keyword>
<feature type="domain" description="PID" evidence="5">
    <location>
        <begin position="170"/>
        <end position="245"/>
    </location>
</feature>
<dbReference type="PROSITE" id="PS01179">
    <property type="entry name" value="PID"/>
    <property type="match status" value="1"/>
</dbReference>
<dbReference type="Pfam" id="PF00566">
    <property type="entry name" value="RabGAP-TBC"/>
    <property type="match status" value="1"/>
</dbReference>
<dbReference type="InterPro" id="IPR035969">
    <property type="entry name" value="Rab-GAP_TBC_sf"/>
</dbReference>
<dbReference type="Gene3D" id="1.10.8.270">
    <property type="entry name" value="putative rabgap domain of human tbc1 domain family member 14 like domains"/>
    <property type="match status" value="1"/>
</dbReference>
<evidence type="ECO:0000256" key="2">
    <source>
        <dbReference type="ARBA" id="ARBA00023054"/>
    </source>
</evidence>
<proteinExistence type="predicted"/>
<dbReference type="FunFam" id="2.30.29.30:FF:000366">
    <property type="entry name" value="Uncharacterized protein, isoform B"/>
    <property type="match status" value="1"/>
</dbReference>
<reference evidence="7" key="1">
    <citation type="submission" date="2019-08" db="EMBL/GenBank/DDBJ databases">
        <title>The genome of the North American firefly Photinus pyralis.</title>
        <authorList>
            <consortium name="Photinus pyralis genome working group"/>
            <person name="Fallon T.R."/>
            <person name="Sander Lower S.E."/>
            <person name="Weng J.-K."/>
        </authorList>
    </citation>
    <scope>NUCLEOTIDE SEQUENCE</scope>
    <source>
        <strain evidence="7">TRF0915ILg1</strain>
        <tissue evidence="7">Whole body</tissue>
    </source>
</reference>
<accession>A0A8K0DIM6</accession>
<dbReference type="Pfam" id="PF00640">
    <property type="entry name" value="PID"/>
    <property type="match status" value="1"/>
</dbReference>
<evidence type="ECO:0000259" key="6">
    <source>
        <dbReference type="PROSITE" id="PS50086"/>
    </source>
</evidence>
<dbReference type="Proteomes" id="UP000801492">
    <property type="component" value="Unassembled WGS sequence"/>
</dbReference>
<feature type="region of interest" description="Disordered" evidence="4">
    <location>
        <begin position="1"/>
        <end position="34"/>
    </location>
</feature>
<evidence type="ECO:0008006" key="9">
    <source>
        <dbReference type="Google" id="ProtNLM"/>
    </source>
</evidence>
<dbReference type="InterPro" id="IPR000195">
    <property type="entry name" value="Rab-GAP-TBC_dom"/>
</dbReference>
<dbReference type="EMBL" id="VTPC01000674">
    <property type="protein sequence ID" value="KAF2904804.1"/>
    <property type="molecule type" value="Genomic_DNA"/>
</dbReference>
<dbReference type="InterPro" id="IPR011993">
    <property type="entry name" value="PH-like_dom_sf"/>
</dbReference>
<evidence type="ECO:0000256" key="4">
    <source>
        <dbReference type="SAM" id="MobiDB-lite"/>
    </source>
</evidence>
<dbReference type="AlphaFoldDB" id="A0A8K0DIM6"/>
<feature type="coiled-coil region" evidence="3">
    <location>
        <begin position="798"/>
        <end position="895"/>
    </location>
</feature>
<dbReference type="GO" id="GO:0031267">
    <property type="term" value="F:small GTPase binding"/>
    <property type="evidence" value="ECO:0007669"/>
    <property type="project" value="TreeGrafter"/>
</dbReference>
<dbReference type="GO" id="GO:0005096">
    <property type="term" value="F:GTPase activator activity"/>
    <property type="evidence" value="ECO:0007669"/>
    <property type="project" value="UniProtKB-KW"/>
</dbReference>
<feature type="compositionally biased region" description="Basic and acidic residues" evidence="4">
    <location>
        <begin position="96"/>
        <end position="105"/>
    </location>
</feature>
<protein>
    <recommendedName>
        <fullName evidence="9">Rab GTPase-activating protein 1-like</fullName>
    </recommendedName>
</protein>
<evidence type="ECO:0000256" key="3">
    <source>
        <dbReference type="SAM" id="Coils"/>
    </source>
</evidence>
<sequence>MEDSLSVKSNESVATSDEFDFVSDKPEANKTPTLDIVNGDLNELKNALTEVLQEPGITMSDVVEETKKVGQSKFYSCPVEPGTDPLSIPPSSSPPEKQDAMKPDTSDEEFSDVDQDCTIFSGVTYLGAAAINAPKSETEIQRNMTILNEQSSDQGIKVAVSVPCSSQGLVVLYDANTHSVIARYEIHRILFYARGAVDSQEAGCFAFTWSHGDTQESAIFQCHVFRCDIAEAVSRVSTCFAKAFQRVPRSMSSSVASAADMSVSITTLPEARTLVYVFEVSLEIKEDDGKGTFSTVPKDRSGFKLRVNLEKQLCLSIRQVSDNGPQLHIERCFGVLVAPGRHVRHSDMQLLEMVQMGSNSSLPASDRNCTLISAAWDPTEAAFEPLNIETKDNNIYITVAVDLVVRGIQEPVRFQIETPVRVFGQHDRFWYFQKRSLIQQFFLNLKEVVTGDLGDIYYEVLSMETSGELDRNRLNLTLNLSSLIQSPSITSVDSITPKEEYHSDGDEPLLSGTGLVSKDCSEDVLENWADVLNRWKSTKQKPKQLPGLVRLGIPEALRGEVWQRLAGTEENLQVMDTYRILITKDSACENVIQRDIARTFPAHDFFKEAGGLGQDSLYRVSKAYAVYDSEVGYCQGLSFLAATLLLHMPEEQAFCVLVKLMYDYGLRDLYKDGFDNLYLRLYQLNRLMEEQLSPLWQHLTEHHVETHMFASQWFLTLFTAKFPLFFVFHVIDVFLLQGIDTLFQVSLALLMMCKKDLLQLDFEGILKYFRVSLPKKCRTEEAARQLMKMACSIKVKKLKKYEADFIALKEAADSAESEASEVEQLRITVARLEEERRLMLDENAQLKEMLKREVTKADINDKKNANIINDYKLVRQRLEGQLLATRAELDTLKAKMSACEKCLTVLNDMNIADNISKAGGDQKTYVPPDDLSTALERIRELELELAQTKLAQVEAECRNQDLTHQLRSTEMELTTAKNSWPPWLSKTLSSIREVANKKDFTHFPYPQSNIPSTTPSFISHISGGRRESAPLKNDHFESCDIRRDSAPVIKDSQSCSSLRSQN</sequence>
<dbReference type="InterPro" id="IPR022164">
    <property type="entry name" value="Kinesin-like"/>
</dbReference>
<evidence type="ECO:0000313" key="8">
    <source>
        <dbReference type="Proteomes" id="UP000801492"/>
    </source>
</evidence>
<evidence type="ECO:0000259" key="5">
    <source>
        <dbReference type="PROSITE" id="PS01179"/>
    </source>
</evidence>
<dbReference type="SMART" id="SM00164">
    <property type="entry name" value="TBC"/>
    <property type="match status" value="1"/>
</dbReference>
<keyword evidence="2 3" id="KW-0175">Coiled coil</keyword>
<dbReference type="FunFam" id="1.10.472.80:FF:000027">
    <property type="entry name" value="GTPase activating protein (Evi5)"/>
    <property type="match status" value="1"/>
</dbReference>
<dbReference type="InterPro" id="IPR050302">
    <property type="entry name" value="Rab_GAP_TBC_domain"/>
</dbReference>
<feature type="domain" description="Rab-GAP TBC" evidence="6">
    <location>
        <begin position="552"/>
        <end position="738"/>
    </location>
</feature>
<dbReference type="Pfam" id="PF12473">
    <property type="entry name" value="DUF3694"/>
    <property type="match status" value="1"/>
</dbReference>
<dbReference type="Gene3D" id="2.30.29.30">
    <property type="entry name" value="Pleckstrin-homology domain (PH domain)/Phosphotyrosine-binding domain (PTB)"/>
    <property type="match status" value="1"/>
</dbReference>
<dbReference type="FunFam" id="1.10.8.270:FF:000001">
    <property type="entry name" value="TBC1 domain family member 1"/>
    <property type="match status" value="1"/>
</dbReference>